<dbReference type="Proteomes" id="UP000783934">
    <property type="component" value="Unassembled WGS sequence"/>
</dbReference>
<sequence>MAISADTIMLVADDFGVAQTMMGRALEAFNEQAKAEGKTNYGKVSLAFFVGGKKFAGMLSC</sequence>
<protein>
    <submittedName>
        <fullName evidence="1">Uncharacterized protein</fullName>
    </submittedName>
</protein>
<evidence type="ECO:0000313" key="2">
    <source>
        <dbReference type="Proteomes" id="UP000783934"/>
    </source>
</evidence>
<gene>
    <name evidence="1" type="ORF">GGR41_002191</name>
</gene>
<name>A0ABX0WT70_9BURK</name>
<keyword evidence="2" id="KW-1185">Reference proteome</keyword>
<reference evidence="1 2" key="1">
    <citation type="submission" date="2020-03" db="EMBL/GenBank/DDBJ databases">
        <title>Genomic Encyclopedia of Type Strains, Phase IV (KMG-IV): sequencing the most valuable type-strain genomes for metagenomic binning, comparative biology and taxonomic classification.</title>
        <authorList>
            <person name="Goeker M."/>
        </authorList>
    </citation>
    <scope>NUCLEOTIDE SEQUENCE [LARGE SCALE GENOMIC DNA]</scope>
    <source>
        <strain evidence="1 2">DSM 26613</strain>
    </source>
</reference>
<proteinExistence type="predicted"/>
<organism evidence="1 2">
    <name type="scientific">Paenalcaligenes hominis</name>
    <dbReference type="NCBI Taxonomy" id="643674"/>
    <lineage>
        <taxon>Bacteria</taxon>
        <taxon>Pseudomonadati</taxon>
        <taxon>Pseudomonadota</taxon>
        <taxon>Betaproteobacteria</taxon>
        <taxon>Burkholderiales</taxon>
        <taxon>Alcaligenaceae</taxon>
        <taxon>Paenalcaligenes</taxon>
    </lineage>
</organism>
<dbReference type="EMBL" id="JAATIZ010000004">
    <property type="protein sequence ID" value="NJB65936.1"/>
    <property type="molecule type" value="Genomic_DNA"/>
</dbReference>
<comment type="caution">
    <text evidence="1">The sequence shown here is derived from an EMBL/GenBank/DDBJ whole genome shotgun (WGS) entry which is preliminary data.</text>
</comment>
<dbReference type="RefSeq" id="WP_167661856.1">
    <property type="nucleotide sequence ID" value="NZ_BMCQ01000005.1"/>
</dbReference>
<accession>A0ABX0WT70</accession>
<evidence type="ECO:0000313" key="1">
    <source>
        <dbReference type="EMBL" id="NJB65936.1"/>
    </source>
</evidence>